<dbReference type="Pfam" id="PF01965">
    <property type="entry name" value="DJ-1_PfpI"/>
    <property type="match status" value="1"/>
</dbReference>
<dbReference type="GO" id="GO:0003700">
    <property type="term" value="F:DNA-binding transcription factor activity"/>
    <property type="evidence" value="ECO:0007669"/>
    <property type="project" value="InterPro"/>
</dbReference>
<proteinExistence type="predicted"/>
<keyword evidence="2" id="KW-0238">DNA-binding</keyword>
<evidence type="ECO:0000256" key="3">
    <source>
        <dbReference type="ARBA" id="ARBA00023163"/>
    </source>
</evidence>
<dbReference type="PROSITE" id="PS00041">
    <property type="entry name" value="HTH_ARAC_FAMILY_1"/>
    <property type="match status" value="1"/>
</dbReference>
<dbReference type="PANTHER" id="PTHR43130">
    <property type="entry name" value="ARAC-FAMILY TRANSCRIPTIONAL REGULATOR"/>
    <property type="match status" value="1"/>
</dbReference>
<dbReference type="GO" id="GO:0043565">
    <property type="term" value="F:sequence-specific DNA binding"/>
    <property type="evidence" value="ECO:0007669"/>
    <property type="project" value="InterPro"/>
</dbReference>
<dbReference type="InterPro" id="IPR009057">
    <property type="entry name" value="Homeodomain-like_sf"/>
</dbReference>
<dbReference type="PRINTS" id="PR00032">
    <property type="entry name" value="HTHARAC"/>
</dbReference>
<comment type="caution">
    <text evidence="5">The sequence shown here is derived from an EMBL/GenBank/DDBJ whole genome shotgun (WGS) entry which is preliminary data.</text>
</comment>
<evidence type="ECO:0000313" key="5">
    <source>
        <dbReference type="EMBL" id="MBW8640101.1"/>
    </source>
</evidence>
<organism evidence="5 6">
    <name type="scientific">Flavimaribacter sediminis</name>
    <dbReference type="NCBI Taxonomy" id="2865987"/>
    <lineage>
        <taxon>Bacteria</taxon>
        <taxon>Pseudomonadati</taxon>
        <taxon>Pseudomonadota</taxon>
        <taxon>Alphaproteobacteria</taxon>
        <taxon>Hyphomicrobiales</taxon>
        <taxon>Rhizobiaceae</taxon>
        <taxon>Flavimaribacter</taxon>
    </lineage>
</organism>
<dbReference type="InterPro" id="IPR018062">
    <property type="entry name" value="HTH_AraC-typ_CS"/>
</dbReference>
<dbReference type="InterPro" id="IPR002818">
    <property type="entry name" value="DJ-1/PfpI"/>
</dbReference>
<dbReference type="EMBL" id="JAICBX010000005">
    <property type="protein sequence ID" value="MBW8640101.1"/>
    <property type="molecule type" value="Genomic_DNA"/>
</dbReference>
<dbReference type="InterPro" id="IPR018060">
    <property type="entry name" value="HTH_AraC"/>
</dbReference>
<dbReference type="AlphaFoldDB" id="A0AAE3D3R2"/>
<dbReference type="SUPFAM" id="SSF46689">
    <property type="entry name" value="Homeodomain-like"/>
    <property type="match status" value="2"/>
</dbReference>
<feature type="domain" description="HTH araC/xylS-type" evidence="4">
    <location>
        <begin position="242"/>
        <end position="340"/>
    </location>
</feature>
<dbReference type="PANTHER" id="PTHR43130:SF11">
    <property type="entry name" value="TRANSCRIPTIONAL REGULATORY PROTEIN"/>
    <property type="match status" value="1"/>
</dbReference>
<dbReference type="RefSeq" id="WP_220230819.1">
    <property type="nucleotide sequence ID" value="NZ_JAICBX010000005.1"/>
</dbReference>
<evidence type="ECO:0000256" key="1">
    <source>
        <dbReference type="ARBA" id="ARBA00023015"/>
    </source>
</evidence>
<dbReference type="Proteomes" id="UP001196509">
    <property type="component" value="Unassembled WGS sequence"/>
</dbReference>
<dbReference type="Gene3D" id="3.40.50.880">
    <property type="match status" value="1"/>
</dbReference>
<name>A0AAE3D3R2_9HYPH</name>
<reference evidence="5" key="1">
    <citation type="submission" date="2021-08" db="EMBL/GenBank/DDBJ databases">
        <title>Hoeflea bacterium WL0058 sp. nov., isolated from the sediment.</title>
        <authorList>
            <person name="Wang L."/>
            <person name="Zhang D."/>
        </authorList>
    </citation>
    <scope>NUCLEOTIDE SEQUENCE</scope>
    <source>
        <strain evidence="5">WL0058</strain>
    </source>
</reference>
<dbReference type="SUPFAM" id="SSF52317">
    <property type="entry name" value="Class I glutamine amidotransferase-like"/>
    <property type="match status" value="1"/>
</dbReference>
<sequence length="358" mass="39663">MTESTDATRRRSTIALLASTETSAMVLYGLYDVLTTVGAVYPELVKGAPERELLDVRIVNADGRPFSCAGDIPVRPHAGFADFRNGKTLPDAVVVCDMYIAVTATPTARYPRECAWLREMHAAGVLLSSVCSGSLVLADAGLLNGCEATAHWAYRDMFHRYYPEVTFLDNAALCLKAQDRGIVTAGAVSAWHDLAFYLIARYCGYRHAIDTAKVFLMTDHVEGQSPYAVMTRPMEVKDAAIADCQAWIAENYQVERPVESMIDRSGLGARTFARRFRATTGYTPIDYVQALRIEEAKQELERDQRPVEDIAAAVGYEDGSSFRRLFKKRVGLTPAAYRKKFQNLAAMANTYALNRQPS</sequence>
<evidence type="ECO:0000313" key="6">
    <source>
        <dbReference type="Proteomes" id="UP001196509"/>
    </source>
</evidence>
<dbReference type="InterPro" id="IPR020449">
    <property type="entry name" value="Tscrpt_reg_AraC-type_HTH"/>
</dbReference>
<protein>
    <submittedName>
        <fullName evidence="5">Helix-turn-helix domain-containing protein</fullName>
    </submittedName>
</protein>
<gene>
    <name evidence="5" type="ORF">K1W69_23100</name>
</gene>
<dbReference type="Pfam" id="PF12833">
    <property type="entry name" value="HTH_18"/>
    <property type="match status" value="1"/>
</dbReference>
<keyword evidence="1" id="KW-0805">Transcription regulation</keyword>
<evidence type="ECO:0000256" key="2">
    <source>
        <dbReference type="ARBA" id="ARBA00023125"/>
    </source>
</evidence>
<dbReference type="SMART" id="SM00342">
    <property type="entry name" value="HTH_ARAC"/>
    <property type="match status" value="1"/>
</dbReference>
<evidence type="ECO:0000259" key="4">
    <source>
        <dbReference type="PROSITE" id="PS01124"/>
    </source>
</evidence>
<dbReference type="PROSITE" id="PS01124">
    <property type="entry name" value="HTH_ARAC_FAMILY_2"/>
    <property type="match status" value="1"/>
</dbReference>
<accession>A0AAE3D3R2</accession>
<dbReference type="InterPro" id="IPR052158">
    <property type="entry name" value="INH-QAR"/>
</dbReference>
<dbReference type="Gene3D" id="1.10.10.60">
    <property type="entry name" value="Homeodomain-like"/>
    <property type="match status" value="1"/>
</dbReference>
<keyword evidence="3" id="KW-0804">Transcription</keyword>
<keyword evidence="6" id="KW-1185">Reference proteome</keyword>
<dbReference type="InterPro" id="IPR029062">
    <property type="entry name" value="Class_I_gatase-like"/>
</dbReference>